<dbReference type="InterPro" id="IPR045378">
    <property type="entry name" value="LNT_N"/>
</dbReference>
<comment type="pathway">
    <text evidence="8">Protein modification; lipoprotein biosynthesis (N-acyl transfer).</text>
</comment>
<evidence type="ECO:0000256" key="8">
    <source>
        <dbReference type="HAMAP-Rule" id="MF_01148"/>
    </source>
</evidence>
<dbReference type="SUPFAM" id="SSF56317">
    <property type="entry name" value="Carbon-nitrogen hydrolase"/>
    <property type="match status" value="1"/>
</dbReference>
<feature type="transmembrane region" description="Helical" evidence="8">
    <location>
        <begin position="183"/>
        <end position="203"/>
    </location>
</feature>
<dbReference type="AlphaFoldDB" id="A0A7Z0CI11"/>
<name>A0A7Z0CI11_9MICO</name>
<comment type="subcellular location">
    <subcellularLocation>
        <location evidence="1 8">Cell membrane</location>
        <topology evidence="1 8">Multi-pass membrane protein</topology>
    </subcellularLocation>
</comment>
<dbReference type="GO" id="GO:0042158">
    <property type="term" value="P:lipoprotein biosynthetic process"/>
    <property type="evidence" value="ECO:0007669"/>
    <property type="project" value="UniProtKB-UniRule"/>
</dbReference>
<feature type="domain" description="CN hydrolase" evidence="9">
    <location>
        <begin position="219"/>
        <end position="472"/>
    </location>
</feature>
<feature type="transmembrane region" description="Helical" evidence="8">
    <location>
        <begin position="151"/>
        <end position="176"/>
    </location>
</feature>
<keyword evidence="10" id="KW-0449">Lipoprotein</keyword>
<comment type="caution">
    <text evidence="8">Lacks conserved residue(s) required for the propagation of feature annotation.</text>
</comment>
<dbReference type="UniPathway" id="UPA00666"/>
<organism evidence="10 11">
    <name type="scientific">Demequina lutea</name>
    <dbReference type="NCBI Taxonomy" id="431489"/>
    <lineage>
        <taxon>Bacteria</taxon>
        <taxon>Bacillati</taxon>
        <taxon>Actinomycetota</taxon>
        <taxon>Actinomycetes</taxon>
        <taxon>Micrococcales</taxon>
        <taxon>Demequinaceae</taxon>
        <taxon>Demequina</taxon>
    </lineage>
</organism>
<evidence type="ECO:0000313" key="10">
    <source>
        <dbReference type="EMBL" id="NYI41399.1"/>
    </source>
</evidence>
<dbReference type="HAMAP" id="MF_01148">
    <property type="entry name" value="Lnt"/>
    <property type="match status" value="1"/>
</dbReference>
<keyword evidence="6 8" id="KW-0472">Membrane</keyword>
<feature type="transmembrane region" description="Helical" evidence="8">
    <location>
        <begin position="55"/>
        <end position="72"/>
    </location>
</feature>
<keyword evidence="4 8" id="KW-0812">Transmembrane</keyword>
<dbReference type="Pfam" id="PF00795">
    <property type="entry name" value="CN_hydrolase"/>
    <property type="match status" value="1"/>
</dbReference>
<gene>
    <name evidence="8" type="primary">lnt</name>
    <name evidence="10" type="ORF">BKA03_001518</name>
</gene>
<dbReference type="CDD" id="cd07571">
    <property type="entry name" value="ALP_N-acyl_transferase"/>
    <property type="match status" value="1"/>
</dbReference>
<comment type="function">
    <text evidence="8">Catalyzes the phospholipid dependent N-acylation of the N-terminal cysteine of apolipoprotein, the last step in lipoprotein maturation.</text>
</comment>
<dbReference type="RefSeq" id="WP_179397802.1">
    <property type="nucleotide sequence ID" value="NZ_JACBZO010000001.1"/>
</dbReference>
<comment type="caution">
    <text evidence="10">The sequence shown here is derived from an EMBL/GenBank/DDBJ whole genome shotgun (WGS) entry which is preliminary data.</text>
</comment>
<keyword evidence="2 8" id="KW-1003">Cell membrane</keyword>
<dbReference type="Pfam" id="PF20154">
    <property type="entry name" value="LNT_N"/>
    <property type="match status" value="1"/>
</dbReference>
<evidence type="ECO:0000256" key="2">
    <source>
        <dbReference type="ARBA" id="ARBA00022475"/>
    </source>
</evidence>
<dbReference type="PROSITE" id="PS50263">
    <property type="entry name" value="CN_HYDROLASE"/>
    <property type="match status" value="1"/>
</dbReference>
<evidence type="ECO:0000259" key="9">
    <source>
        <dbReference type="PROSITE" id="PS50263"/>
    </source>
</evidence>
<dbReference type="PANTHER" id="PTHR38686">
    <property type="entry name" value="APOLIPOPROTEIN N-ACYLTRANSFERASE"/>
    <property type="match status" value="1"/>
</dbReference>
<proteinExistence type="inferred from homology"/>
<dbReference type="InterPro" id="IPR004563">
    <property type="entry name" value="Apolipo_AcylTrfase"/>
</dbReference>
<dbReference type="InterPro" id="IPR036526">
    <property type="entry name" value="C-N_Hydrolase_sf"/>
</dbReference>
<keyword evidence="11" id="KW-1185">Reference proteome</keyword>
<sequence length="511" mass="54503">MSRARRFLVAVASGLILFLAFPDVGWWVTAPIAFAAFYMLLARVSAGGGFGYGWLMGMAFFLPHLWWAFVAVGQVPWVALSAAESIAFGLVGMLFVRLTRSDLLARARWLEPVAFAVLWVGAELLRSAWPFGGFPWGRVAFSAVDSPYAPLAWLGGAPLVSFAVVLTGAVIGAGVLAARNRRVLAPAFAAAVAVGLMVAPMGIPLDGRAQTGTMSVAWVQGNLANKGLDSFDRAREVTANHRDASIELAKQNPGAHIDLVIWPENASDIDPRTDAETAADVTAAAQALGAPIMLGTNDYTPVNGRYNESLVWLPSGKALAGAVYRKQVPAAFAEYIPYRSIVRIFSKEVDLVTSDVLPGKNPSRMEIPIASLGRTVDVGPIICFEVAYDWVSRQAVRDGAEFLAVQTNNATFGVTAESTQQLAMSRLRAIETGRATLQVSTVGVSAVISPTGRVVDRTKLFTRAAGIAQIPLRSSLTPATHWGGLIELGFEILGGLIAVLAIGTSKRRRRS</sequence>
<evidence type="ECO:0000256" key="4">
    <source>
        <dbReference type="ARBA" id="ARBA00022692"/>
    </source>
</evidence>
<evidence type="ECO:0000256" key="3">
    <source>
        <dbReference type="ARBA" id="ARBA00022679"/>
    </source>
</evidence>
<evidence type="ECO:0000256" key="6">
    <source>
        <dbReference type="ARBA" id="ARBA00023136"/>
    </source>
</evidence>
<dbReference type="NCBIfam" id="TIGR00546">
    <property type="entry name" value="lnt"/>
    <property type="match status" value="1"/>
</dbReference>
<comment type="similarity">
    <text evidence="8">Belongs to the CN hydrolase family. Apolipoprotein N-acyltransferase subfamily.</text>
</comment>
<keyword evidence="7 8" id="KW-0012">Acyltransferase</keyword>
<feature type="transmembrane region" description="Helical" evidence="8">
    <location>
        <begin position="78"/>
        <end position="98"/>
    </location>
</feature>
<keyword evidence="3 8" id="KW-0808">Transferase</keyword>
<dbReference type="Gene3D" id="3.60.110.10">
    <property type="entry name" value="Carbon-nitrogen hydrolase"/>
    <property type="match status" value="1"/>
</dbReference>
<dbReference type="GO" id="GO:0005886">
    <property type="term" value="C:plasma membrane"/>
    <property type="evidence" value="ECO:0007669"/>
    <property type="project" value="UniProtKB-SubCell"/>
</dbReference>
<reference evidence="10 11" key="1">
    <citation type="submission" date="2020-07" db="EMBL/GenBank/DDBJ databases">
        <title>Sequencing the genomes of 1000 actinobacteria strains.</title>
        <authorList>
            <person name="Klenk H.-P."/>
        </authorList>
    </citation>
    <scope>NUCLEOTIDE SEQUENCE [LARGE SCALE GENOMIC DNA]</scope>
    <source>
        <strain evidence="10 11">DSM 19970</strain>
    </source>
</reference>
<evidence type="ECO:0000256" key="5">
    <source>
        <dbReference type="ARBA" id="ARBA00022989"/>
    </source>
</evidence>
<evidence type="ECO:0000313" key="11">
    <source>
        <dbReference type="Proteomes" id="UP000547973"/>
    </source>
</evidence>
<dbReference type="EC" id="2.3.1.269" evidence="8"/>
<evidence type="ECO:0000256" key="7">
    <source>
        <dbReference type="ARBA" id="ARBA00023315"/>
    </source>
</evidence>
<feature type="transmembrane region" description="Helical" evidence="8">
    <location>
        <begin position="482"/>
        <end position="503"/>
    </location>
</feature>
<dbReference type="InterPro" id="IPR003010">
    <property type="entry name" value="C-N_Hydrolase"/>
</dbReference>
<dbReference type="PANTHER" id="PTHR38686:SF1">
    <property type="entry name" value="APOLIPOPROTEIN N-ACYLTRANSFERASE"/>
    <property type="match status" value="1"/>
</dbReference>
<keyword evidence="5 8" id="KW-1133">Transmembrane helix</keyword>
<accession>A0A7Z0CI11</accession>
<protein>
    <recommendedName>
        <fullName evidence="8">Apolipoprotein N-acyltransferase</fullName>
        <shortName evidence="8">ALP N-acyltransferase</shortName>
        <ecNumber evidence="8">2.3.1.269</ecNumber>
    </recommendedName>
</protein>
<dbReference type="Proteomes" id="UP000547973">
    <property type="component" value="Unassembled WGS sequence"/>
</dbReference>
<evidence type="ECO:0000256" key="1">
    <source>
        <dbReference type="ARBA" id="ARBA00004651"/>
    </source>
</evidence>
<comment type="catalytic activity">
    <reaction evidence="8">
        <text>N-terminal S-1,2-diacyl-sn-glyceryl-L-cysteinyl-[lipoprotein] + a glycerophospholipid = N-acyl-S-1,2-diacyl-sn-glyceryl-L-cysteinyl-[lipoprotein] + a 2-acyl-sn-glycero-3-phospholipid + H(+)</text>
        <dbReference type="Rhea" id="RHEA:48228"/>
        <dbReference type="Rhea" id="RHEA-COMP:14681"/>
        <dbReference type="Rhea" id="RHEA-COMP:14684"/>
        <dbReference type="ChEBI" id="CHEBI:15378"/>
        <dbReference type="ChEBI" id="CHEBI:136912"/>
        <dbReference type="ChEBI" id="CHEBI:140656"/>
        <dbReference type="ChEBI" id="CHEBI:140657"/>
        <dbReference type="ChEBI" id="CHEBI:140660"/>
        <dbReference type="EC" id="2.3.1.269"/>
    </reaction>
</comment>
<dbReference type="EMBL" id="JACBZO010000001">
    <property type="protein sequence ID" value="NYI41399.1"/>
    <property type="molecule type" value="Genomic_DNA"/>
</dbReference>
<dbReference type="GO" id="GO:0016410">
    <property type="term" value="F:N-acyltransferase activity"/>
    <property type="evidence" value="ECO:0007669"/>
    <property type="project" value="UniProtKB-UniRule"/>
</dbReference>